<evidence type="ECO:0000259" key="1">
    <source>
        <dbReference type="Pfam" id="PF05419"/>
    </source>
</evidence>
<name>A0ABV4XBW6_9CYAN</name>
<dbReference type="InterPro" id="IPR008629">
    <property type="entry name" value="GUN4-like"/>
</dbReference>
<dbReference type="Gene3D" id="1.25.40.620">
    <property type="match status" value="1"/>
</dbReference>
<dbReference type="PANTHER" id="PTHR34800">
    <property type="entry name" value="TETRAPYRROLE-BINDING PROTEIN, CHLOROPLASTIC"/>
    <property type="match status" value="1"/>
</dbReference>
<keyword evidence="3" id="KW-1185">Reference proteome</keyword>
<dbReference type="Gene3D" id="1.10.10.1770">
    <property type="entry name" value="Gun4-like"/>
    <property type="match status" value="1"/>
</dbReference>
<comment type="caution">
    <text evidence="2">The sequence shown here is derived from an EMBL/GenBank/DDBJ whole genome shotgun (WGS) entry which is preliminary data.</text>
</comment>
<dbReference type="Pfam" id="PF05419">
    <property type="entry name" value="GUN4"/>
    <property type="match status" value="1"/>
</dbReference>
<dbReference type="CDD" id="cd16383">
    <property type="entry name" value="GUN4"/>
    <property type="match status" value="1"/>
</dbReference>
<feature type="domain" description="GUN4-like" evidence="1">
    <location>
        <begin position="6"/>
        <end position="154"/>
    </location>
</feature>
<proteinExistence type="predicted"/>
<dbReference type="PANTHER" id="PTHR34800:SF1">
    <property type="entry name" value="TETRAPYRROLE-BINDING PROTEIN, CHLOROPLASTIC"/>
    <property type="match status" value="1"/>
</dbReference>
<evidence type="ECO:0000313" key="2">
    <source>
        <dbReference type="EMBL" id="MFB2879897.1"/>
    </source>
</evidence>
<dbReference type="SUPFAM" id="SSF140869">
    <property type="entry name" value="GUN4-like"/>
    <property type="match status" value="1"/>
</dbReference>
<organism evidence="2 3">
    <name type="scientific">Floridaenema aerugineum BLCC-F46</name>
    <dbReference type="NCBI Taxonomy" id="3153654"/>
    <lineage>
        <taxon>Bacteria</taxon>
        <taxon>Bacillati</taxon>
        <taxon>Cyanobacteriota</taxon>
        <taxon>Cyanophyceae</taxon>
        <taxon>Oscillatoriophycideae</taxon>
        <taxon>Aerosakkonematales</taxon>
        <taxon>Aerosakkonemataceae</taxon>
        <taxon>Floridanema</taxon>
        <taxon>Floridanema aerugineum</taxon>
    </lineage>
</organism>
<evidence type="ECO:0000313" key="3">
    <source>
        <dbReference type="Proteomes" id="UP001576774"/>
    </source>
</evidence>
<protein>
    <submittedName>
        <fullName evidence="2">GUN4 domain-containing protein</fullName>
    </submittedName>
</protein>
<dbReference type="InterPro" id="IPR037215">
    <property type="entry name" value="GUN4-like_sf"/>
</dbReference>
<dbReference type="Proteomes" id="UP001576774">
    <property type="component" value="Unassembled WGS sequence"/>
</dbReference>
<reference evidence="2 3" key="1">
    <citation type="submission" date="2024-09" db="EMBL/GenBank/DDBJ databases">
        <title>Floridaenema gen nov. (Aerosakkonemataceae, Aerosakkonematales ord. nov., Cyanobacteria) from benthic tropical and subtropical fresh waters, with the description of four new species.</title>
        <authorList>
            <person name="Moretto J.A."/>
            <person name="Berthold D.E."/>
            <person name="Lefler F.W."/>
            <person name="Huang I.-S."/>
            <person name="Laughinghouse H. IV."/>
        </authorList>
    </citation>
    <scope>NUCLEOTIDE SEQUENCE [LARGE SCALE GENOMIC DNA]</scope>
    <source>
        <strain evidence="2 3">BLCC-F46</strain>
    </source>
</reference>
<sequence>MANNLSQLKAKYSPLHRLLVSGNWQEADLETTRLTFRVDSEKLKIDGGIPARGEIAEIIDKFPIQELQLINFLWKKHSKGRFGFSVQWQIFQEITAAYYNPDLIEKYLVNKRWSPMSALAIQIGWLNKGSGEWAFDRDIIYSLDAPLGHLPTVGRQEMGVAFHHGYMLSWIFSKLYPRNTDY</sequence>
<dbReference type="RefSeq" id="WP_413272931.1">
    <property type="nucleotide sequence ID" value="NZ_JBHFNQ010000185.1"/>
</dbReference>
<accession>A0ABV4XBW6</accession>
<dbReference type="EMBL" id="JBHFNQ010000185">
    <property type="protein sequence ID" value="MFB2879897.1"/>
    <property type="molecule type" value="Genomic_DNA"/>
</dbReference>
<gene>
    <name evidence="2" type="ORF">ACE1CC_23835</name>
</gene>